<dbReference type="EMBL" id="KN832870">
    <property type="protein sequence ID" value="KIN07058.1"/>
    <property type="molecule type" value="Genomic_DNA"/>
</dbReference>
<organism evidence="2 3">
    <name type="scientific">Oidiodendron maius (strain Zn)</name>
    <dbReference type="NCBI Taxonomy" id="913774"/>
    <lineage>
        <taxon>Eukaryota</taxon>
        <taxon>Fungi</taxon>
        <taxon>Dikarya</taxon>
        <taxon>Ascomycota</taxon>
        <taxon>Pezizomycotina</taxon>
        <taxon>Leotiomycetes</taxon>
        <taxon>Leotiomycetes incertae sedis</taxon>
        <taxon>Myxotrichaceae</taxon>
        <taxon>Oidiodendron</taxon>
    </lineage>
</organism>
<name>A0A0C3DY68_OIDMZ</name>
<dbReference type="STRING" id="913774.A0A0C3DY68"/>
<dbReference type="HOGENOM" id="CLU_035244_1_0_1"/>
<keyword evidence="1" id="KW-1133">Transmembrane helix</keyword>
<dbReference type="AlphaFoldDB" id="A0A0C3DY68"/>
<accession>A0A0C3DY68</accession>
<evidence type="ECO:0000256" key="1">
    <source>
        <dbReference type="SAM" id="Phobius"/>
    </source>
</evidence>
<dbReference type="InParanoid" id="A0A0C3DY68"/>
<proteinExistence type="predicted"/>
<reference evidence="2 3" key="1">
    <citation type="submission" date="2014-04" db="EMBL/GenBank/DDBJ databases">
        <authorList>
            <consortium name="DOE Joint Genome Institute"/>
            <person name="Kuo A."/>
            <person name="Martino E."/>
            <person name="Perotto S."/>
            <person name="Kohler A."/>
            <person name="Nagy L.G."/>
            <person name="Floudas D."/>
            <person name="Copeland A."/>
            <person name="Barry K.W."/>
            <person name="Cichocki N."/>
            <person name="Veneault-Fourrey C."/>
            <person name="LaButti K."/>
            <person name="Lindquist E.A."/>
            <person name="Lipzen A."/>
            <person name="Lundell T."/>
            <person name="Morin E."/>
            <person name="Murat C."/>
            <person name="Sun H."/>
            <person name="Tunlid A."/>
            <person name="Henrissat B."/>
            <person name="Grigoriev I.V."/>
            <person name="Hibbett D.S."/>
            <person name="Martin F."/>
            <person name="Nordberg H.P."/>
            <person name="Cantor M.N."/>
            <person name="Hua S.X."/>
        </authorList>
    </citation>
    <scope>NUCLEOTIDE SEQUENCE [LARGE SCALE GENOMIC DNA]</scope>
    <source>
        <strain evidence="2 3">Zn</strain>
    </source>
</reference>
<dbReference type="GO" id="GO:0000329">
    <property type="term" value="C:fungal-type vacuole membrane"/>
    <property type="evidence" value="ECO:0007669"/>
    <property type="project" value="InterPro"/>
</dbReference>
<dbReference type="PANTHER" id="PTHR35895">
    <property type="entry name" value="CHROMOSOME 16, WHOLE GENOME SHOTGUN SEQUENCE"/>
    <property type="match status" value="1"/>
</dbReference>
<gene>
    <name evidence="2" type="ORF">OIDMADRAFT_36718</name>
</gene>
<keyword evidence="3" id="KW-1185">Reference proteome</keyword>
<dbReference type="Proteomes" id="UP000054321">
    <property type="component" value="Unassembled WGS sequence"/>
</dbReference>
<keyword evidence="1" id="KW-0812">Transmembrane</keyword>
<evidence type="ECO:0000313" key="3">
    <source>
        <dbReference type="Proteomes" id="UP000054321"/>
    </source>
</evidence>
<dbReference type="InterPro" id="IPR046368">
    <property type="entry name" value="Tag1"/>
</dbReference>
<evidence type="ECO:0000313" key="2">
    <source>
        <dbReference type="EMBL" id="KIN07058.1"/>
    </source>
</evidence>
<feature type="transmembrane region" description="Helical" evidence="1">
    <location>
        <begin position="17"/>
        <end position="41"/>
    </location>
</feature>
<keyword evidence="1" id="KW-0472">Membrane</keyword>
<dbReference type="PANTHER" id="PTHR35895:SF1">
    <property type="entry name" value="LIPID-BINDING SERUM GLYCOPROTEIN C-TERMINAL DOMAIN-CONTAINING PROTEIN"/>
    <property type="match status" value="1"/>
</dbReference>
<protein>
    <submittedName>
        <fullName evidence="2">Uncharacterized protein</fullName>
    </submittedName>
</protein>
<sequence>MSTPGFKRKVNRHCARFWWAHLLVVCSSILIISLCLVYVAVPNIAQSGINDSSFEVSDLKFINPAPNSINLTQIATLYSPSRFTPTLDPFSAGLWLVTNKTYGTAPFVYLDLPQIHVLHPKSNVTSENQVVPLLNTNEITDYVIAMLTQENVTIALTGTTKLHEGKLPVISINYNSTTTYKGLNGLKGFNATDLKFNPSAPTGTPNLVGNAFIPNPSIITVHLGNVTLILSTAKYGVVGNATINDLTLYPGDNNVLMSSIVDQTKVVESMDASSGIVTVEILGNSSVYNGKHIPYYEKALSRTALSLDINLKQVLADRSKASM</sequence>
<dbReference type="OrthoDB" id="10039566at2759"/>
<dbReference type="InterPro" id="IPR022185">
    <property type="entry name" value="DUF3712"/>
</dbReference>
<dbReference type="Pfam" id="PF12505">
    <property type="entry name" value="DUF3712"/>
    <property type="match status" value="1"/>
</dbReference>
<reference evidence="3" key="2">
    <citation type="submission" date="2015-01" db="EMBL/GenBank/DDBJ databases">
        <title>Evolutionary Origins and Diversification of the Mycorrhizal Mutualists.</title>
        <authorList>
            <consortium name="DOE Joint Genome Institute"/>
            <consortium name="Mycorrhizal Genomics Consortium"/>
            <person name="Kohler A."/>
            <person name="Kuo A."/>
            <person name="Nagy L.G."/>
            <person name="Floudas D."/>
            <person name="Copeland A."/>
            <person name="Barry K.W."/>
            <person name="Cichocki N."/>
            <person name="Veneault-Fourrey C."/>
            <person name="LaButti K."/>
            <person name="Lindquist E.A."/>
            <person name="Lipzen A."/>
            <person name="Lundell T."/>
            <person name="Morin E."/>
            <person name="Murat C."/>
            <person name="Riley R."/>
            <person name="Ohm R."/>
            <person name="Sun H."/>
            <person name="Tunlid A."/>
            <person name="Henrissat B."/>
            <person name="Grigoriev I.V."/>
            <person name="Hibbett D.S."/>
            <person name="Martin F."/>
        </authorList>
    </citation>
    <scope>NUCLEOTIDE SEQUENCE [LARGE SCALE GENOMIC DNA]</scope>
    <source>
        <strain evidence="3">Zn</strain>
    </source>
</reference>